<reference evidence="2" key="1">
    <citation type="journal article" date="2019" name="Int. J. Syst. Evol. Microbiol.">
        <title>The Global Catalogue of Microorganisms (GCM) 10K type strain sequencing project: providing services to taxonomists for standard genome sequencing and annotation.</title>
        <authorList>
            <consortium name="The Broad Institute Genomics Platform"/>
            <consortium name="The Broad Institute Genome Sequencing Center for Infectious Disease"/>
            <person name="Wu L."/>
            <person name="Ma J."/>
        </authorList>
    </citation>
    <scope>NUCLEOTIDE SEQUENCE [LARGE SCALE GENOMIC DNA]</scope>
    <source>
        <strain evidence="2">TBRC 4489</strain>
    </source>
</reference>
<sequence length="77" mass="8055">MAATDVFPAWLGAAHAKNAARPGGPWRPPSCPVCLSGELVEVRMSVNAPNWARYRCGHEVEGVMAGSAVLSLVRPGA</sequence>
<evidence type="ECO:0000313" key="2">
    <source>
        <dbReference type="Proteomes" id="UP001595850"/>
    </source>
</evidence>
<protein>
    <submittedName>
        <fullName evidence="1">Uncharacterized protein</fullName>
    </submittedName>
</protein>
<gene>
    <name evidence="1" type="ORF">ACFOWE_00125</name>
</gene>
<evidence type="ECO:0000313" key="1">
    <source>
        <dbReference type="EMBL" id="MFC4056687.1"/>
    </source>
</evidence>
<name>A0ABV8HXY0_9ACTN</name>
<comment type="caution">
    <text evidence="1">The sequence shown here is derived from an EMBL/GenBank/DDBJ whole genome shotgun (WGS) entry which is preliminary data.</text>
</comment>
<accession>A0ABV8HXY0</accession>
<proteinExistence type="predicted"/>
<dbReference type="EMBL" id="JBHSBM010000002">
    <property type="protein sequence ID" value="MFC4056687.1"/>
    <property type="molecule type" value="Genomic_DNA"/>
</dbReference>
<organism evidence="1 2">
    <name type="scientific">Planomonospora corallina</name>
    <dbReference type="NCBI Taxonomy" id="1806052"/>
    <lineage>
        <taxon>Bacteria</taxon>
        <taxon>Bacillati</taxon>
        <taxon>Actinomycetota</taxon>
        <taxon>Actinomycetes</taxon>
        <taxon>Streptosporangiales</taxon>
        <taxon>Streptosporangiaceae</taxon>
        <taxon>Planomonospora</taxon>
    </lineage>
</organism>
<dbReference type="Proteomes" id="UP001595850">
    <property type="component" value="Unassembled WGS sequence"/>
</dbReference>
<dbReference type="RefSeq" id="WP_377284645.1">
    <property type="nucleotide sequence ID" value="NZ_JBHSBM010000002.1"/>
</dbReference>
<keyword evidence="2" id="KW-1185">Reference proteome</keyword>